<protein>
    <recommendedName>
        <fullName evidence="9">Protein kinase domain-containing protein</fullName>
    </recommendedName>
</protein>
<dbReference type="PROSITE" id="PS50011">
    <property type="entry name" value="PROTEIN_KINASE_DOM"/>
    <property type="match status" value="1"/>
</dbReference>
<evidence type="ECO:0000256" key="2">
    <source>
        <dbReference type="ARBA" id="ARBA00022679"/>
    </source>
</evidence>
<keyword evidence="5" id="KW-0067">ATP-binding</keyword>
<dbReference type="AlphaFoldDB" id="A0A6B2L640"/>
<dbReference type="SUPFAM" id="SSF56112">
    <property type="entry name" value="Protein kinase-like (PK-like)"/>
    <property type="match status" value="1"/>
</dbReference>
<dbReference type="Gene3D" id="3.30.200.20">
    <property type="entry name" value="Phosphorylase Kinase, domain 1"/>
    <property type="match status" value="1"/>
</dbReference>
<dbReference type="PROSITE" id="PS51285">
    <property type="entry name" value="AGC_KINASE_CTER"/>
    <property type="match status" value="1"/>
</dbReference>
<dbReference type="CDD" id="cd05123">
    <property type="entry name" value="STKc_AGC"/>
    <property type="match status" value="1"/>
</dbReference>
<dbReference type="InterPro" id="IPR000961">
    <property type="entry name" value="AGC-kinase_C"/>
</dbReference>
<dbReference type="GO" id="GO:0004674">
    <property type="term" value="F:protein serine/threonine kinase activity"/>
    <property type="evidence" value="ECO:0007669"/>
    <property type="project" value="UniProtKB-KW"/>
</dbReference>
<evidence type="ECO:0008006" key="9">
    <source>
        <dbReference type="Google" id="ProtNLM"/>
    </source>
</evidence>
<dbReference type="InterPro" id="IPR045270">
    <property type="entry name" value="STKc_AGC"/>
</dbReference>
<keyword evidence="1" id="KW-0723">Serine/threonine-protein kinase</keyword>
<dbReference type="InterPro" id="IPR000719">
    <property type="entry name" value="Prot_kinase_dom"/>
</dbReference>
<dbReference type="InterPro" id="IPR011009">
    <property type="entry name" value="Kinase-like_dom_sf"/>
</dbReference>
<evidence type="ECO:0000256" key="4">
    <source>
        <dbReference type="ARBA" id="ARBA00022777"/>
    </source>
</evidence>
<feature type="domain" description="AGC-kinase C-terminal" evidence="7">
    <location>
        <begin position="249"/>
        <end position="317"/>
    </location>
</feature>
<evidence type="ECO:0000259" key="6">
    <source>
        <dbReference type="PROSITE" id="PS50011"/>
    </source>
</evidence>
<organism evidence="8">
    <name type="scientific">Arcella intermedia</name>
    <dbReference type="NCBI Taxonomy" id="1963864"/>
    <lineage>
        <taxon>Eukaryota</taxon>
        <taxon>Amoebozoa</taxon>
        <taxon>Tubulinea</taxon>
        <taxon>Elardia</taxon>
        <taxon>Arcellinida</taxon>
        <taxon>Sphaerothecina</taxon>
        <taxon>Arcellidae</taxon>
        <taxon>Arcella</taxon>
    </lineage>
</organism>
<accession>A0A6B2L640</accession>
<feature type="domain" description="Protein kinase" evidence="6">
    <location>
        <begin position="1"/>
        <end position="248"/>
    </location>
</feature>
<dbReference type="PANTHER" id="PTHR24351">
    <property type="entry name" value="RIBOSOMAL PROTEIN S6 KINASE"/>
    <property type="match status" value="1"/>
</dbReference>
<evidence type="ECO:0000256" key="1">
    <source>
        <dbReference type="ARBA" id="ARBA00022527"/>
    </source>
</evidence>
<sequence>MSVIGKGSCSTVFLVRCKTRGTLYAMKVTSISHIQARGEVAHTKNELLVLSTLPEHPFIVTCHYAFKDTSYLYLILDYCPGGELFYLLQKTKKFPEDITKFIIAQLISGYEHLHKAGIMYRGGKPEDIVITGSGHIKMVDFNLAKIDSVGTTFCGTPEYLAPEVLMGNAYTNAVDLYSIGTLTYELLTGLPPFYDVDVQAMYTRIMTSALKLPEPPFHPQLADFVGCLLQREPKKRPSIVELKKHPWLGGVDWETLTKQTHPFLVPQLRSPEDVSYFDDSFTKMAIDHLWQGQTVPVVVDEFPDWYYDATMSLRGLERFPRNYPEWPPFIKDAIKEVSLLASRDTIWREVPMELLLVIMHYYLLYHITLYNKYKVWKGVLQ</sequence>
<dbReference type="EMBL" id="GIBP01003456">
    <property type="protein sequence ID" value="NDV32425.1"/>
    <property type="molecule type" value="Transcribed_RNA"/>
</dbReference>
<dbReference type="Pfam" id="PF00069">
    <property type="entry name" value="Pkinase"/>
    <property type="match status" value="1"/>
</dbReference>
<reference evidence="8" key="1">
    <citation type="journal article" date="2020" name="J. Eukaryot. Microbiol.">
        <title>De novo Sequencing, Assembly and Annotation of the Transcriptome for the Free-Living Testate Amoeba Arcella intermedia.</title>
        <authorList>
            <person name="Ribeiro G.M."/>
            <person name="Porfirio-Sousa A.L."/>
            <person name="Maurer-Alcala X.X."/>
            <person name="Katz L.A."/>
            <person name="Lahr D.J.G."/>
        </authorList>
    </citation>
    <scope>NUCLEOTIDE SEQUENCE</scope>
</reference>
<dbReference type="SMART" id="SM00133">
    <property type="entry name" value="S_TK_X"/>
    <property type="match status" value="1"/>
</dbReference>
<keyword evidence="3" id="KW-0547">Nucleotide-binding</keyword>
<name>A0A6B2L640_9EUKA</name>
<evidence type="ECO:0000256" key="5">
    <source>
        <dbReference type="ARBA" id="ARBA00022840"/>
    </source>
</evidence>
<keyword evidence="4" id="KW-0418">Kinase</keyword>
<proteinExistence type="predicted"/>
<dbReference type="Gene3D" id="1.10.510.10">
    <property type="entry name" value="Transferase(Phosphotransferase) domain 1"/>
    <property type="match status" value="1"/>
</dbReference>
<keyword evidence="2" id="KW-0808">Transferase</keyword>
<evidence type="ECO:0000256" key="3">
    <source>
        <dbReference type="ARBA" id="ARBA00022741"/>
    </source>
</evidence>
<evidence type="ECO:0000313" key="8">
    <source>
        <dbReference type="EMBL" id="NDV32425.1"/>
    </source>
</evidence>
<evidence type="ECO:0000259" key="7">
    <source>
        <dbReference type="PROSITE" id="PS51285"/>
    </source>
</evidence>
<dbReference type="GO" id="GO:0005524">
    <property type="term" value="F:ATP binding"/>
    <property type="evidence" value="ECO:0007669"/>
    <property type="project" value="UniProtKB-KW"/>
</dbReference>